<dbReference type="SUPFAM" id="SSF51126">
    <property type="entry name" value="Pectin lyase-like"/>
    <property type="match status" value="2"/>
</dbReference>
<reference evidence="3 4" key="1">
    <citation type="submission" date="2017-06" db="EMBL/GenBank/DDBJ databases">
        <title>Genome sequencing of cyanobaciteial culture collection at National Institute for Environmental Studies (NIES).</title>
        <authorList>
            <person name="Hirose Y."/>
            <person name="Shimura Y."/>
            <person name="Fujisawa T."/>
            <person name="Nakamura Y."/>
            <person name="Kawachi M."/>
        </authorList>
    </citation>
    <scope>NUCLEOTIDE SEQUENCE [LARGE SCALE GENOMIC DNA]</scope>
    <source>
        <strain evidence="3 4">NIES-267</strain>
    </source>
</reference>
<keyword evidence="1" id="KW-0732">Signal</keyword>
<organism evidence="3 4">
    <name type="scientific">Calothrix parasitica NIES-267</name>
    <dbReference type="NCBI Taxonomy" id="1973488"/>
    <lineage>
        <taxon>Bacteria</taxon>
        <taxon>Bacillati</taxon>
        <taxon>Cyanobacteriota</taxon>
        <taxon>Cyanophyceae</taxon>
        <taxon>Nostocales</taxon>
        <taxon>Calotrichaceae</taxon>
        <taxon>Calothrix</taxon>
    </lineage>
</organism>
<keyword evidence="4" id="KW-1185">Reference proteome</keyword>
<accession>A0A1Z4LJ07</accession>
<dbReference type="InterPro" id="IPR008638">
    <property type="entry name" value="FhaB/CdiA-like_TPS"/>
</dbReference>
<dbReference type="InterPro" id="IPR012334">
    <property type="entry name" value="Pectin_lyas_fold"/>
</dbReference>
<feature type="chain" id="PRO_5012848540" evidence="1">
    <location>
        <begin position="26"/>
        <end position="827"/>
    </location>
</feature>
<dbReference type="NCBIfam" id="TIGR01901">
    <property type="entry name" value="adhes_NPXG"/>
    <property type="match status" value="1"/>
</dbReference>
<dbReference type="EMBL" id="AP018227">
    <property type="protein sequence ID" value="BAY81230.1"/>
    <property type="molecule type" value="Genomic_DNA"/>
</dbReference>
<dbReference type="SMART" id="SM00912">
    <property type="entry name" value="Haemagg_act"/>
    <property type="match status" value="1"/>
</dbReference>
<gene>
    <name evidence="3" type="ORF">NIES267_07050</name>
</gene>
<evidence type="ECO:0000256" key="1">
    <source>
        <dbReference type="SAM" id="SignalP"/>
    </source>
</evidence>
<dbReference type="Proteomes" id="UP000218418">
    <property type="component" value="Chromosome"/>
</dbReference>
<name>A0A1Z4LJ07_9CYAN</name>
<dbReference type="AlphaFoldDB" id="A0A1Z4LJ07"/>
<evidence type="ECO:0000313" key="3">
    <source>
        <dbReference type="EMBL" id="BAY81230.1"/>
    </source>
</evidence>
<evidence type="ECO:0000259" key="2">
    <source>
        <dbReference type="SMART" id="SM00912"/>
    </source>
</evidence>
<sequence>MKLVILGLSYSVALCLLLNTNRVTAQIEADNNLPNLSEVTRNGNNFQINGGTVRENNLFHSFNKFNVPTGGEAFFNNINSIQNIFTRVTGNSISNIDGIIKANGSANLFFMNPNGIIFGEHASLNIGGSFFATTAENIKFTEGEFSAINPQAPPLLKVNLPLGLQMGNNPEKITVNRNGSSVTANIKNLPIARTSPQTQLKVKTGNTLALIAGDIDVNGGILESQGGNIELASIGSGTVNIINIVNTNKSSQLSSKWNFDYQNISDFKDIKLQRALINTSGGINLQGKNITLNNGSQILSQNYGFQPAGNIKVNASQYLQLEGISQDKVVNSSIIGEAFTPVNGANIAIETKRLEVLSGAVIETRGYVGKGGNIDVKSDLSLQIKGVSQLNSEFVSGINTATVSSLKSGNIVISTDNLSVEDGANLATVTFATGNGGDIHIDADNVKLTGFSAAANQPSLLSASTLSSGNAGNLKINASKLEISGGASINTSTLASGDAGYIAIDARDSVKITDTITENFGSAIRSHISSSATVLPEQVRIFFNLFSLASGKAGDIRINTPKLNIDNGGEVSVTNEGTGDAGSLYISADYLKLNQQSSIGAATANGKGGDISLNTRNLQLRNDSAITATASGNGDGGNIKINTDTLVALENSDITANAQNSFGGRIIINSQGVFGIQEREEITRESDITASSQLGASFSGTVELNTPNIDPNKGVNQLPKNIIDNQNQIASGCGAKTGNTFVATGRGGIPQNPSDRLKHNTTWYDIRGLSVRPQQSDNIARTTVISKQRRIIEATGFEINQFGQVELVAKTTENSQQWQPIVNCGEV</sequence>
<evidence type="ECO:0000313" key="4">
    <source>
        <dbReference type="Proteomes" id="UP000218418"/>
    </source>
</evidence>
<feature type="signal peptide" evidence="1">
    <location>
        <begin position="1"/>
        <end position="25"/>
    </location>
</feature>
<dbReference type="InterPro" id="IPR011050">
    <property type="entry name" value="Pectin_lyase_fold/virulence"/>
</dbReference>
<protein>
    <submittedName>
        <fullName evidence="3">Filamentous hemagglutinin-like protein</fullName>
    </submittedName>
</protein>
<proteinExistence type="predicted"/>
<feature type="domain" description="Filamentous haemagglutinin FhaB/tRNA nuclease CdiA-like TPS" evidence="2">
    <location>
        <begin position="30"/>
        <end position="141"/>
    </location>
</feature>
<dbReference type="Pfam" id="PF05860">
    <property type="entry name" value="TPS"/>
    <property type="match status" value="1"/>
</dbReference>
<dbReference type="Gene3D" id="2.160.20.10">
    <property type="entry name" value="Single-stranded right-handed beta-helix, Pectin lyase-like"/>
    <property type="match status" value="2"/>
</dbReference>
<dbReference type="OrthoDB" id="199569at2"/>